<evidence type="ECO:0000256" key="1">
    <source>
        <dbReference type="SAM" id="MobiDB-lite"/>
    </source>
</evidence>
<accession>A0AAN8RZF5</accession>
<evidence type="ECO:0000313" key="3">
    <source>
        <dbReference type="Proteomes" id="UP001372834"/>
    </source>
</evidence>
<feature type="region of interest" description="Disordered" evidence="1">
    <location>
        <begin position="145"/>
        <end position="182"/>
    </location>
</feature>
<proteinExistence type="predicted"/>
<comment type="caution">
    <text evidence="2">The sequence shown here is derived from an EMBL/GenBank/DDBJ whole genome shotgun (WGS) entry which is preliminary data.</text>
</comment>
<sequence length="182" mass="21364">MADTLKDSPRARTHTDERSKDVCLRLTSTSPGKPFFDGDVTRRDRSVISPRRRKFWRRRKVSINRQRIQLIYIREQWKGPFSDAEKNLRHEKEFLIWSLFLPPARPVRLAWNPSIRSGLKVQTEDSLTFPGEVEQTFKNLITGRKKRGEKFQTPSRSDVVNPLCRGEEEEEEEIPETATGQR</sequence>
<feature type="region of interest" description="Disordered" evidence="1">
    <location>
        <begin position="1"/>
        <end position="22"/>
    </location>
</feature>
<name>A0AAN8RZF5_POLSC</name>
<dbReference type="EMBL" id="JAWJWE010000005">
    <property type="protein sequence ID" value="KAK6634350.1"/>
    <property type="molecule type" value="Genomic_DNA"/>
</dbReference>
<evidence type="ECO:0000313" key="2">
    <source>
        <dbReference type="EMBL" id="KAK6634350.1"/>
    </source>
</evidence>
<dbReference type="Proteomes" id="UP001372834">
    <property type="component" value="Unassembled WGS sequence"/>
</dbReference>
<reference evidence="2 3" key="1">
    <citation type="submission" date="2023-10" db="EMBL/GenBank/DDBJ databases">
        <title>Genomes of two closely related lineages of the louse Polyplax serrata with different host specificities.</title>
        <authorList>
            <person name="Martinu J."/>
            <person name="Tarabai H."/>
            <person name="Stefka J."/>
            <person name="Hypsa V."/>
        </authorList>
    </citation>
    <scope>NUCLEOTIDE SEQUENCE [LARGE SCALE GENOMIC DNA]</scope>
    <source>
        <strain evidence="2">HR10_N</strain>
    </source>
</reference>
<gene>
    <name evidence="2" type="ORF">RUM43_011750</name>
</gene>
<protein>
    <submittedName>
        <fullName evidence="2">Uncharacterized protein</fullName>
    </submittedName>
</protein>
<organism evidence="2 3">
    <name type="scientific">Polyplax serrata</name>
    <name type="common">Common mouse louse</name>
    <dbReference type="NCBI Taxonomy" id="468196"/>
    <lineage>
        <taxon>Eukaryota</taxon>
        <taxon>Metazoa</taxon>
        <taxon>Ecdysozoa</taxon>
        <taxon>Arthropoda</taxon>
        <taxon>Hexapoda</taxon>
        <taxon>Insecta</taxon>
        <taxon>Pterygota</taxon>
        <taxon>Neoptera</taxon>
        <taxon>Paraneoptera</taxon>
        <taxon>Psocodea</taxon>
        <taxon>Troctomorpha</taxon>
        <taxon>Phthiraptera</taxon>
        <taxon>Anoplura</taxon>
        <taxon>Polyplacidae</taxon>
        <taxon>Polyplax</taxon>
    </lineage>
</organism>
<dbReference type="AlphaFoldDB" id="A0AAN8RZF5"/>